<dbReference type="HOGENOM" id="CLU_1955592_0_0_7"/>
<accession>W4LII4</accession>
<evidence type="ECO:0000256" key="1">
    <source>
        <dbReference type="SAM" id="MobiDB-lite"/>
    </source>
</evidence>
<comment type="caution">
    <text evidence="2">The sequence shown here is derived from an EMBL/GenBank/DDBJ whole genome shotgun (WGS) entry which is preliminary data.</text>
</comment>
<dbReference type="CDD" id="cd20726">
    <property type="entry name" value="CDI_toxin_BpE479_tRNase-like"/>
    <property type="match status" value="1"/>
</dbReference>
<keyword evidence="3" id="KW-1185">Reference proteome</keyword>
<dbReference type="Proteomes" id="UP000019141">
    <property type="component" value="Unassembled WGS sequence"/>
</dbReference>
<dbReference type="EMBL" id="AZHW01000606">
    <property type="protein sequence ID" value="ETW97908.1"/>
    <property type="molecule type" value="Genomic_DNA"/>
</dbReference>
<proteinExistence type="predicted"/>
<organism evidence="2 3">
    <name type="scientific">Entotheonella factor</name>
    <dbReference type="NCBI Taxonomy" id="1429438"/>
    <lineage>
        <taxon>Bacteria</taxon>
        <taxon>Pseudomonadati</taxon>
        <taxon>Nitrospinota/Tectimicrobiota group</taxon>
        <taxon>Candidatus Tectimicrobiota</taxon>
        <taxon>Candidatus Entotheonellia</taxon>
        <taxon>Candidatus Entotheonellales</taxon>
        <taxon>Candidatus Entotheonellaceae</taxon>
        <taxon>Candidatus Entotheonella</taxon>
    </lineage>
</organism>
<evidence type="ECO:0000313" key="2">
    <source>
        <dbReference type="EMBL" id="ETW97908.1"/>
    </source>
</evidence>
<evidence type="ECO:0000313" key="3">
    <source>
        <dbReference type="Proteomes" id="UP000019141"/>
    </source>
</evidence>
<protein>
    <submittedName>
        <fullName evidence="2">Uncharacterized protein</fullName>
    </submittedName>
</protein>
<feature type="region of interest" description="Disordered" evidence="1">
    <location>
        <begin position="36"/>
        <end position="55"/>
    </location>
</feature>
<name>W4LII4_ENTF1</name>
<reference evidence="2 3" key="1">
    <citation type="journal article" date="2014" name="Nature">
        <title>An environmental bacterial taxon with a large and distinct metabolic repertoire.</title>
        <authorList>
            <person name="Wilson M.C."/>
            <person name="Mori T."/>
            <person name="Ruckert C."/>
            <person name="Uria A.R."/>
            <person name="Helf M.J."/>
            <person name="Takada K."/>
            <person name="Gernert C."/>
            <person name="Steffens U.A."/>
            <person name="Heycke N."/>
            <person name="Schmitt S."/>
            <person name="Rinke C."/>
            <person name="Helfrich E.J."/>
            <person name="Brachmann A.O."/>
            <person name="Gurgui C."/>
            <person name="Wakimoto T."/>
            <person name="Kracht M."/>
            <person name="Crusemann M."/>
            <person name="Hentschel U."/>
            <person name="Abe I."/>
            <person name="Matsunaga S."/>
            <person name="Kalinowski J."/>
            <person name="Takeyama H."/>
            <person name="Piel J."/>
        </authorList>
    </citation>
    <scope>NUCLEOTIDE SEQUENCE [LARGE SCALE GENOMIC DNA]</scope>
    <source>
        <strain evidence="3">TSY1</strain>
    </source>
</reference>
<gene>
    <name evidence="2" type="ORF">ETSY1_20900</name>
</gene>
<sequence>MTERCDDAMRRRLLGVDPASQRYRPLEEQAALRLEQRVGPLQREPTGSSDWVDGQGVTYDAVGPVPAGRLNIRAFLRQIDRHLLKQGLDKIVIDLTDFTMAERRTVFMHLKRLDQAERARMIRQRRWP</sequence>
<dbReference type="AlphaFoldDB" id="W4LII4"/>